<evidence type="ECO:0000313" key="3">
    <source>
        <dbReference type="Proteomes" id="UP000078540"/>
    </source>
</evidence>
<name>A0A195B5K8_9HYME</name>
<feature type="region of interest" description="Disordered" evidence="1">
    <location>
        <begin position="89"/>
        <end position="111"/>
    </location>
</feature>
<keyword evidence="3" id="KW-1185">Reference proteome</keyword>
<protein>
    <submittedName>
        <fullName evidence="2">Uncharacterized protein</fullName>
    </submittedName>
</protein>
<proteinExistence type="predicted"/>
<dbReference type="EMBL" id="KQ976598">
    <property type="protein sequence ID" value="KYM79547.1"/>
    <property type="molecule type" value="Genomic_DNA"/>
</dbReference>
<feature type="region of interest" description="Disordered" evidence="1">
    <location>
        <begin position="1"/>
        <end position="24"/>
    </location>
</feature>
<dbReference type="Proteomes" id="UP000078540">
    <property type="component" value="Unassembled WGS sequence"/>
</dbReference>
<reference evidence="2 3" key="1">
    <citation type="submission" date="2015-09" db="EMBL/GenBank/DDBJ databases">
        <title>Atta colombica WGS genome.</title>
        <authorList>
            <person name="Nygaard S."/>
            <person name="Hu H."/>
            <person name="Boomsma J."/>
            <person name="Zhang G."/>
        </authorList>
    </citation>
    <scope>NUCLEOTIDE SEQUENCE [LARGE SCALE GENOMIC DNA]</scope>
    <source>
        <strain evidence="2">Treedump-2</strain>
        <tissue evidence="2">Whole body</tissue>
    </source>
</reference>
<evidence type="ECO:0000256" key="1">
    <source>
        <dbReference type="SAM" id="MobiDB-lite"/>
    </source>
</evidence>
<dbReference type="AlphaFoldDB" id="A0A195B5K8"/>
<accession>A0A195B5K8</accession>
<organism evidence="2 3">
    <name type="scientific">Atta colombica</name>
    <dbReference type="NCBI Taxonomy" id="520822"/>
    <lineage>
        <taxon>Eukaryota</taxon>
        <taxon>Metazoa</taxon>
        <taxon>Ecdysozoa</taxon>
        <taxon>Arthropoda</taxon>
        <taxon>Hexapoda</taxon>
        <taxon>Insecta</taxon>
        <taxon>Pterygota</taxon>
        <taxon>Neoptera</taxon>
        <taxon>Endopterygota</taxon>
        <taxon>Hymenoptera</taxon>
        <taxon>Apocrita</taxon>
        <taxon>Aculeata</taxon>
        <taxon>Formicoidea</taxon>
        <taxon>Formicidae</taxon>
        <taxon>Myrmicinae</taxon>
        <taxon>Atta</taxon>
    </lineage>
</organism>
<evidence type="ECO:0000313" key="2">
    <source>
        <dbReference type="EMBL" id="KYM79547.1"/>
    </source>
</evidence>
<sequence>MLDPGRTDPQGETRRRISREQGEECGSVSSSMVWRVRVVQAENASFKDDGNVVIVDNIVENMLQRAWQLLCDRKRVMFPRRVGAPDVTVRVDQRGDDSGRVPVDKRSDRHR</sequence>
<feature type="compositionally biased region" description="Basic and acidic residues" evidence="1">
    <location>
        <begin position="1"/>
        <end position="22"/>
    </location>
</feature>
<gene>
    <name evidence="2" type="ORF">ALC53_09986</name>
</gene>